<accession>A0ABR9JC69</accession>
<keyword evidence="2" id="KW-1185">Reference proteome</keyword>
<dbReference type="EMBL" id="JADBED010000001">
    <property type="protein sequence ID" value="MBE1523532.1"/>
    <property type="molecule type" value="Genomic_DNA"/>
</dbReference>
<evidence type="ECO:0000313" key="1">
    <source>
        <dbReference type="EMBL" id="MBE1523532.1"/>
    </source>
</evidence>
<gene>
    <name evidence="1" type="ORF">H4W27_000650</name>
</gene>
<name>A0ABR9JC69_9MICC</name>
<sequence>MKRLLLSGLGVLLAVVVIVLLVPLGSVAKNSLFGAATDSRDTRIITAVERQEQIVLLSTSTQGLTEEKSSSTLFGQDLPGTGRTQFLQYTYRAKLGIEGNEVSIEETGENQYLVSVPEFMFIGHDDVDFKTAIDDNGVLSWVTPEIDTASKITEILGEDEMAEQISSNSDLLQDQARVFYTGVIQGIDKDVEIDFEFSGVE</sequence>
<organism evidence="1 2">
    <name type="scientific">Nesterenkonia lutea</name>
    <dbReference type="NCBI Taxonomy" id="272919"/>
    <lineage>
        <taxon>Bacteria</taxon>
        <taxon>Bacillati</taxon>
        <taxon>Actinomycetota</taxon>
        <taxon>Actinomycetes</taxon>
        <taxon>Micrococcales</taxon>
        <taxon>Micrococcaceae</taxon>
        <taxon>Nesterenkonia</taxon>
    </lineage>
</organism>
<dbReference type="RefSeq" id="WP_192594675.1">
    <property type="nucleotide sequence ID" value="NZ_BAAALJ010000027.1"/>
</dbReference>
<proteinExistence type="predicted"/>
<comment type="caution">
    <text evidence="1">The sequence shown here is derived from an EMBL/GenBank/DDBJ whole genome shotgun (WGS) entry which is preliminary data.</text>
</comment>
<evidence type="ECO:0008006" key="3">
    <source>
        <dbReference type="Google" id="ProtNLM"/>
    </source>
</evidence>
<dbReference type="Proteomes" id="UP000643525">
    <property type="component" value="Unassembled WGS sequence"/>
</dbReference>
<protein>
    <recommendedName>
        <fullName evidence="3">DUF4230 domain-containing protein</fullName>
    </recommendedName>
</protein>
<evidence type="ECO:0000313" key="2">
    <source>
        <dbReference type="Proteomes" id="UP000643525"/>
    </source>
</evidence>
<reference evidence="1 2" key="1">
    <citation type="submission" date="2020-10" db="EMBL/GenBank/DDBJ databases">
        <title>Sequencing the genomes of 1000 actinobacteria strains.</title>
        <authorList>
            <person name="Klenk H.-P."/>
        </authorList>
    </citation>
    <scope>NUCLEOTIDE SEQUENCE [LARGE SCALE GENOMIC DNA]</scope>
    <source>
        <strain evidence="1 2">DSM 15666</strain>
    </source>
</reference>